<keyword evidence="3" id="KW-1185">Reference proteome</keyword>
<protein>
    <recommendedName>
        <fullName evidence="4">PDZ domain containing protein</fullName>
    </recommendedName>
</protein>
<evidence type="ECO:0000313" key="2">
    <source>
        <dbReference type="EMBL" id="RZC41764.1"/>
    </source>
</evidence>
<name>A0A482W9H9_ASBVE</name>
<dbReference type="EMBL" id="QDEB01014239">
    <property type="protein sequence ID" value="RZC41764.1"/>
    <property type="molecule type" value="Genomic_DNA"/>
</dbReference>
<reference evidence="2 3" key="1">
    <citation type="submission" date="2017-03" db="EMBL/GenBank/DDBJ databases">
        <title>Genome of the blue death feigning beetle - Asbolus verrucosus.</title>
        <authorList>
            <person name="Rider S.D."/>
        </authorList>
    </citation>
    <scope>NUCLEOTIDE SEQUENCE [LARGE SCALE GENOMIC DNA]</scope>
    <source>
        <strain evidence="2">Butters</strain>
        <tissue evidence="2">Head and leg muscle</tissue>
    </source>
</reference>
<dbReference type="Proteomes" id="UP000292052">
    <property type="component" value="Unassembled WGS sequence"/>
</dbReference>
<organism evidence="2 3">
    <name type="scientific">Asbolus verrucosus</name>
    <name type="common">Desert ironclad beetle</name>
    <dbReference type="NCBI Taxonomy" id="1661398"/>
    <lineage>
        <taxon>Eukaryota</taxon>
        <taxon>Metazoa</taxon>
        <taxon>Ecdysozoa</taxon>
        <taxon>Arthropoda</taxon>
        <taxon>Hexapoda</taxon>
        <taxon>Insecta</taxon>
        <taxon>Pterygota</taxon>
        <taxon>Neoptera</taxon>
        <taxon>Endopterygota</taxon>
        <taxon>Coleoptera</taxon>
        <taxon>Polyphaga</taxon>
        <taxon>Cucujiformia</taxon>
        <taxon>Tenebrionidae</taxon>
        <taxon>Pimeliinae</taxon>
        <taxon>Asbolus</taxon>
    </lineage>
</organism>
<dbReference type="Gene3D" id="2.30.42.10">
    <property type="match status" value="1"/>
</dbReference>
<gene>
    <name evidence="2" type="ORF">BDFB_003197</name>
</gene>
<sequence length="76" mass="8426">MLKLQSANGSARRSSPVPTMSPTGRPASLMDTHNQTFLHVVQVVVNRDERGYGMKVSGDNPVYVQSVKEVYLYICI</sequence>
<evidence type="ECO:0008006" key="4">
    <source>
        <dbReference type="Google" id="ProtNLM"/>
    </source>
</evidence>
<feature type="compositionally biased region" description="Polar residues" evidence="1">
    <location>
        <begin position="1"/>
        <end position="22"/>
    </location>
</feature>
<evidence type="ECO:0000313" key="3">
    <source>
        <dbReference type="Proteomes" id="UP000292052"/>
    </source>
</evidence>
<accession>A0A482W9H9</accession>
<comment type="caution">
    <text evidence="2">The sequence shown here is derived from an EMBL/GenBank/DDBJ whole genome shotgun (WGS) entry which is preliminary data.</text>
</comment>
<dbReference type="OrthoDB" id="2272012at2759"/>
<feature type="region of interest" description="Disordered" evidence="1">
    <location>
        <begin position="1"/>
        <end position="30"/>
    </location>
</feature>
<dbReference type="AlphaFoldDB" id="A0A482W9H9"/>
<proteinExistence type="predicted"/>
<dbReference type="InterPro" id="IPR036034">
    <property type="entry name" value="PDZ_sf"/>
</dbReference>
<evidence type="ECO:0000256" key="1">
    <source>
        <dbReference type="SAM" id="MobiDB-lite"/>
    </source>
</evidence>